<feature type="transmembrane region" description="Helical" evidence="7">
    <location>
        <begin position="89"/>
        <end position="108"/>
    </location>
</feature>
<evidence type="ECO:0000256" key="5">
    <source>
        <dbReference type="ARBA" id="ARBA00022989"/>
    </source>
</evidence>
<keyword evidence="5 7" id="KW-1133">Transmembrane helix</keyword>
<dbReference type="PANTHER" id="PTHR30193">
    <property type="entry name" value="ABC TRANSPORTER PERMEASE PROTEIN"/>
    <property type="match status" value="1"/>
</dbReference>
<dbReference type="RefSeq" id="WP_124966588.1">
    <property type="nucleotide sequence ID" value="NZ_RRAZ01000042.1"/>
</dbReference>
<keyword evidence="10" id="KW-1185">Reference proteome</keyword>
<dbReference type="CDD" id="cd06261">
    <property type="entry name" value="TM_PBP2"/>
    <property type="match status" value="1"/>
</dbReference>
<dbReference type="AlphaFoldDB" id="A0A3P3DAN4"/>
<feature type="transmembrane region" description="Helical" evidence="7">
    <location>
        <begin position="28"/>
        <end position="52"/>
    </location>
</feature>
<accession>A0A3P3DAN4</accession>
<keyword evidence="6 7" id="KW-0472">Membrane</keyword>
<keyword evidence="4 7" id="KW-0812">Transmembrane</keyword>
<feature type="transmembrane region" description="Helical" evidence="7">
    <location>
        <begin position="168"/>
        <end position="189"/>
    </location>
</feature>
<dbReference type="PROSITE" id="PS50928">
    <property type="entry name" value="ABC_TM1"/>
    <property type="match status" value="1"/>
</dbReference>
<dbReference type="Proteomes" id="UP000282125">
    <property type="component" value="Unassembled WGS sequence"/>
</dbReference>
<dbReference type="InterPro" id="IPR035906">
    <property type="entry name" value="MetI-like_sf"/>
</dbReference>
<dbReference type="PANTHER" id="PTHR30193:SF37">
    <property type="entry name" value="INNER MEMBRANE ABC TRANSPORTER PERMEASE PROTEIN YCJO"/>
    <property type="match status" value="1"/>
</dbReference>
<keyword evidence="3" id="KW-1003">Cell membrane</keyword>
<dbReference type="SUPFAM" id="SSF161098">
    <property type="entry name" value="MetI-like"/>
    <property type="match status" value="1"/>
</dbReference>
<comment type="caution">
    <text evidence="9">The sequence shown here is derived from an EMBL/GenBank/DDBJ whole genome shotgun (WGS) entry which is preliminary data.</text>
</comment>
<evidence type="ECO:0000256" key="6">
    <source>
        <dbReference type="ARBA" id="ARBA00023136"/>
    </source>
</evidence>
<comment type="subcellular location">
    <subcellularLocation>
        <location evidence="1 7">Cell membrane</location>
        <topology evidence="1 7">Multi-pass membrane protein</topology>
    </subcellularLocation>
</comment>
<evidence type="ECO:0000259" key="8">
    <source>
        <dbReference type="PROSITE" id="PS50928"/>
    </source>
</evidence>
<dbReference type="Gene3D" id="1.10.3720.10">
    <property type="entry name" value="MetI-like"/>
    <property type="match status" value="1"/>
</dbReference>
<keyword evidence="2 7" id="KW-0813">Transport</keyword>
<gene>
    <name evidence="9" type="ORF">EG244_18155</name>
</gene>
<comment type="similarity">
    <text evidence="7">Belongs to the binding-protein-dependent transport system permease family.</text>
</comment>
<evidence type="ECO:0000256" key="4">
    <source>
        <dbReference type="ARBA" id="ARBA00022692"/>
    </source>
</evidence>
<evidence type="ECO:0000256" key="1">
    <source>
        <dbReference type="ARBA" id="ARBA00004651"/>
    </source>
</evidence>
<evidence type="ECO:0000256" key="2">
    <source>
        <dbReference type="ARBA" id="ARBA00022448"/>
    </source>
</evidence>
<evidence type="ECO:0000313" key="9">
    <source>
        <dbReference type="EMBL" id="RRH69448.1"/>
    </source>
</evidence>
<sequence length="307" mass="33253">MSDLSLSHPPLRRGSHGALRSGRAAWGLALPSTLLLVGLMLVPVALIILMSFTDYSFGDSSFSWVGLENYQALVEDDVFWNALGNTLRYVAIVVPGAVGLGLLQAVLVHNLRHGRRLYQLLLFLPVTSTLVAMATVWKYLLHGNIGPVNLLLEAIGLSKLEFFGSPDLVLWALAIIGIWGLAGFNMVIFTAGLTSIPQDLYEAASVDGIEHPLDRFIRITLPMLAPTMVFVVITSSITAFKIFDTVAVLTKGGPQGASDVLLYTTYLEGFQYLRMAPAAAMTVIFLMIILGLALVQNLLLDRKAGKA</sequence>
<reference evidence="9 10" key="1">
    <citation type="submission" date="2018-11" db="EMBL/GenBank/DDBJ databases">
        <title>Gemmobacter sp. nov., YIM 102744-1 draft genome.</title>
        <authorList>
            <person name="Li G."/>
            <person name="Jiang Y."/>
        </authorList>
    </citation>
    <scope>NUCLEOTIDE SEQUENCE [LARGE SCALE GENOMIC DNA]</scope>
    <source>
        <strain evidence="9 10">YIM 102744-1</strain>
    </source>
</reference>
<evidence type="ECO:0000256" key="7">
    <source>
        <dbReference type="RuleBase" id="RU363032"/>
    </source>
</evidence>
<protein>
    <submittedName>
        <fullName evidence="9">Sugar ABC transporter permease</fullName>
    </submittedName>
</protein>
<dbReference type="GO" id="GO:0055085">
    <property type="term" value="P:transmembrane transport"/>
    <property type="evidence" value="ECO:0007669"/>
    <property type="project" value="InterPro"/>
</dbReference>
<dbReference type="GO" id="GO:0005886">
    <property type="term" value="C:plasma membrane"/>
    <property type="evidence" value="ECO:0007669"/>
    <property type="project" value="UniProtKB-SubCell"/>
</dbReference>
<feature type="transmembrane region" description="Helical" evidence="7">
    <location>
        <begin position="120"/>
        <end position="140"/>
    </location>
</feature>
<feature type="transmembrane region" description="Helical" evidence="7">
    <location>
        <begin position="278"/>
        <end position="300"/>
    </location>
</feature>
<name>A0A3P3DAN4_9RHOB</name>
<organism evidence="9 10">
    <name type="scientific">Falsigemmobacter faecalis</name>
    <dbReference type="NCBI Taxonomy" id="2488730"/>
    <lineage>
        <taxon>Bacteria</taxon>
        <taxon>Pseudomonadati</taxon>
        <taxon>Pseudomonadota</taxon>
        <taxon>Alphaproteobacteria</taxon>
        <taxon>Rhodobacterales</taxon>
        <taxon>Paracoccaceae</taxon>
        <taxon>Falsigemmobacter</taxon>
    </lineage>
</organism>
<dbReference type="InterPro" id="IPR000515">
    <property type="entry name" value="MetI-like"/>
</dbReference>
<evidence type="ECO:0000313" key="10">
    <source>
        <dbReference type="Proteomes" id="UP000282125"/>
    </source>
</evidence>
<feature type="transmembrane region" description="Helical" evidence="7">
    <location>
        <begin position="223"/>
        <end position="243"/>
    </location>
</feature>
<evidence type="ECO:0000256" key="3">
    <source>
        <dbReference type="ARBA" id="ARBA00022475"/>
    </source>
</evidence>
<dbReference type="OrthoDB" id="9773727at2"/>
<dbReference type="EMBL" id="RRAZ01000042">
    <property type="protein sequence ID" value="RRH69448.1"/>
    <property type="molecule type" value="Genomic_DNA"/>
</dbReference>
<dbReference type="InterPro" id="IPR051393">
    <property type="entry name" value="ABC_transporter_permease"/>
</dbReference>
<proteinExistence type="inferred from homology"/>
<feature type="domain" description="ABC transmembrane type-1" evidence="8">
    <location>
        <begin position="83"/>
        <end position="296"/>
    </location>
</feature>
<dbReference type="Pfam" id="PF00528">
    <property type="entry name" value="BPD_transp_1"/>
    <property type="match status" value="1"/>
</dbReference>